<keyword evidence="5" id="KW-0489">Methyltransferase</keyword>
<dbReference type="InterPro" id="IPR014048">
    <property type="entry name" value="MethylDNA_cys_MeTrfase_DNA-bd"/>
</dbReference>
<evidence type="ECO:0000256" key="8">
    <source>
        <dbReference type="ARBA" id="ARBA00023204"/>
    </source>
</evidence>
<dbReference type="InterPro" id="IPR036217">
    <property type="entry name" value="MethylDNA_cys_MeTrfase_DNAb"/>
</dbReference>
<keyword evidence="8" id="KW-0234">DNA repair</keyword>
<gene>
    <name evidence="13" type="ORF">NQ314_017637</name>
</gene>
<evidence type="ECO:0000313" key="13">
    <source>
        <dbReference type="EMBL" id="KAJ8929654.1"/>
    </source>
</evidence>
<dbReference type="PANTHER" id="PTHR10815">
    <property type="entry name" value="METHYLATED-DNA--PROTEIN-CYSTEINE METHYLTRANSFERASE"/>
    <property type="match status" value="1"/>
</dbReference>
<evidence type="ECO:0000256" key="1">
    <source>
        <dbReference type="ARBA" id="ARBA00001286"/>
    </source>
</evidence>
<comment type="catalytic activity">
    <reaction evidence="11">
        <text>a 6-O-methyl-2'-deoxyguanosine in DNA + L-cysteinyl-[protein] = S-methyl-L-cysteinyl-[protein] + a 2'-deoxyguanosine in DNA</text>
        <dbReference type="Rhea" id="RHEA:24000"/>
        <dbReference type="Rhea" id="RHEA-COMP:10131"/>
        <dbReference type="Rhea" id="RHEA-COMP:10132"/>
        <dbReference type="Rhea" id="RHEA-COMP:11367"/>
        <dbReference type="Rhea" id="RHEA-COMP:11368"/>
        <dbReference type="ChEBI" id="CHEBI:29950"/>
        <dbReference type="ChEBI" id="CHEBI:82612"/>
        <dbReference type="ChEBI" id="CHEBI:85445"/>
        <dbReference type="ChEBI" id="CHEBI:85448"/>
        <dbReference type="EC" id="2.1.1.63"/>
    </reaction>
</comment>
<dbReference type="InterPro" id="IPR001497">
    <property type="entry name" value="MethylDNA_cys_MeTrfase_AS"/>
</dbReference>
<comment type="caution">
    <text evidence="13">The sequence shown here is derived from an EMBL/GenBank/DDBJ whole genome shotgun (WGS) entry which is preliminary data.</text>
</comment>
<evidence type="ECO:0000259" key="12">
    <source>
        <dbReference type="Pfam" id="PF01035"/>
    </source>
</evidence>
<comment type="similarity">
    <text evidence="2">Belongs to the MGMT family.</text>
</comment>
<evidence type="ECO:0000256" key="9">
    <source>
        <dbReference type="ARBA" id="ARBA00030795"/>
    </source>
</evidence>
<protein>
    <recommendedName>
        <fullName evidence="4">Methylated-DNA--protein-cysteine methyltransferase</fullName>
        <ecNumber evidence="3">2.1.1.63</ecNumber>
    </recommendedName>
    <alternativeName>
        <fullName evidence="9">6-O-methylguanine-DNA methyltransferase</fullName>
    </alternativeName>
    <alternativeName>
        <fullName evidence="10">O-6-methylguanine-DNA-alkyltransferase</fullName>
    </alternativeName>
</protein>
<sequence length="181" mass="20443">MSPKCLISKIKPKEYKKMVNFNITYGTADTRFGKCFMGLNEDNVCFLSFLEGSYPGLDDLKKTFPKAALTQDDGLVSEKTQNMFDDCSNDNVKLLLKGTDFETKVWEELLNLQKGSTSSYEEIAKAIGNPKAIRAVANAIAKNNISYLVPCHRVISKKGTLNKYRWGVERKLQMLQHENAM</sequence>
<proteinExistence type="inferred from homology"/>
<dbReference type="AlphaFoldDB" id="A0AAV8WSU9"/>
<dbReference type="InterPro" id="IPR036388">
    <property type="entry name" value="WH-like_DNA-bd_sf"/>
</dbReference>
<accession>A0AAV8WSU9</accession>
<dbReference type="Proteomes" id="UP001162156">
    <property type="component" value="Unassembled WGS sequence"/>
</dbReference>
<organism evidence="13 14">
    <name type="scientific">Rhamnusium bicolor</name>
    <dbReference type="NCBI Taxonomy" id="1586634"/>
    <lineage>
        <taxon>Eukaryota</taxon>
        <taxon>Metazoa</taxon>
        <taxon>Ecdysozoa</taxon>
        <taxon>Arthropoda</taxon>
        <taxon>Hexapoda</taxon>
        <taxon>Insecta</taxon>
        <taxon>Pterygota</taxon>
        <taxon>Neoptera</taxon>
        <taxon>Endopterygota</taxon>
        <taxon>Coleoptera</taxon>
        <taxon>Polyphaga</taxon>
        <taxon>Cucujiformia</taxon>
        <taxon>Chrysomeloidea</taxon>
        <taxon>Cerambycidae</taxon>
        <taxon>Lepturinae</taxon>
        <taxon>Rhagiini</taxon>
        <taxon>Rhamnusium</taxon>
    </lineage>
</organism>
<evidence type="ECO:0000256" key="6">
    <source>
        <dbReference type="ARBA" id="ARBA00022679"/>
    </source>
</evidence>
<evidence type="ECO:0000256" key="10">
    <source>
        <dbReference type="ARBA" id="ARBA00031621"/>
    </source>
</evidence>
<dbReference type="SUPFAM" id="SSF46767">
    <property type="entry name" value="Methylated DNA-protein cysteine methyltransferase, C-terminal domain"/>
    <property type="match status" value="1"/>
</dbReference>
<keyword evidence="7" id="KW-0227">DNA damage</keyword>
<dbReference type="GO" id="GO:0003908">
    <property type="term" value="F:methylated-DNA-[protein]-cysteine S-methyltransferase activity"/>
    <property type="evidence" value="ECO:0007669"/>
    <property type="project" value="UniProtKB-EC"/>
</dbReference>
<evidence type="ECO:0000256" key="3">
    <source>
        <dbReference type="ARBA" id="ARBA00011918"/>
    </source>
</evidence>
<dbReference type="PANTHER" id="PTHR10815:SF13">
    <property type="entry name" value="METHYLATED-DNA--PROTEIN-CYSTEINE METHYLTRANSFERASE"/>
    <property type="match status" value="1"/>
</dbReference>
<keyword evidence="14" id="KW-1185">Reference proteome</keyword>
<evidence type="ECO:0000256" key="5">
    <source>
        <dbReference type="ARBA" id="ARBA00022603"/>
    </source>
</evidence>
<dbReference type="Gene3D" id="3.30.160.70">
    <property type="entry name" value="Methylated DNA-protein cysteine methyltransferase domain"/>
    <property type="match status" value="1"/>
</dbReference>
<dbReference type="EC" id="2.1.1.63" evidence="3"/>
<dbReference type="EMBL" id="JANEYF010004928">
    <property type="protein sequence ID" value="KAJ8929654.1"/>
    <property type="molecule type" value="Genomic_DNA"/>
</dbReference>
<dbReference type="Gene3D" id="1.10.10.10">
    <property type="entry name" value="Winged helix-like DNA-binding domain superfamily/Winged helix DNA-binding domain"/>
    <property type="match status" value="1"/>
</dbReference>
<dbReference type="CDD" id="cd06445">
    <property type="entry name" value="ATase"/>
    <property type="match status" value="1"/>
</dbReference>
<evidence type="ECO:0000256" key="7">
    <source>
        <dbReference type="ARBA" id="ARBA00022763"/>
    </source>
</evidence>
<evidence type="ECO:0000313" key="14">
    <source>
        <dbReference type="Proteomes" id="UP001162156"/>
    </source>
</evidence>
<reference evidence="13" key="1">
    <citation type="journal article" date="2023" name="Insect Mol. Biol.">
        <title>Genome sequencing provides insights into the evolution of gene families encoding plant cell wall-degrading enzymes in longhorned beetles.</title>
        <authorList>
            <person name="Shin N.R."/>
            <person name="Okamura Y."/>
            <person name="Kirsch R."/>
            <person name="Pauchet Y."/>
        </authorList>
    </citation>
    <scope>NUCLEOTIDE SEQUENCE</scope>
    <source>
        <strain evidence="13">RBIC_L_NR</strain>
    </source>
</reference>
<dbReference type="NCBIfam" id="TIGR00589">
    <property type="entry name" value="ogt"/>
    <property type="match status" value="1"/>
</dbReference>
<dbReference type="SUPFAM" id="SSF53155">
    <property type="entry name" value="Methylated DNA-protein cysteine methyltransferase domain"/>
    <property type="match status" value="1"/>
</dbReference>
<dbReference type="Pfam" id="PF01035">
    <property type="entry name" value="DNA_binding_1"/>
    <property type="match status" value="1"/>
</dbReference>
<dbReference type="GO" id="GO:0032259">
    <property type="term" value="P:methylation"/>
    <property type="evidence" value="ECO:0007669"/>
    <property type="project" value="UniProtKB-KW"/>
</dbReference>
<keyword evidence="6" id="KW-0808">Transferase</keyword>
<dbReference type="FunFam" id="1.10.10.10:FF:000214">
    <property type="entry name" value="Methylated-DNA--protein-cysteine methyltransferase"/>
    <property type="match status" value="1"/>
</dbReference>
<dbReference type="PROSITE" id="PS00374">
    <property type="entry name" value="MGMT"/>
    <property type="match status" value="1"/>
</dbReference>
<evidence type="ECO:0000256" key="11">
    <source>
        <dbReference type="ARBA" id="ARBA00049348"/>
    </source>
</evidence>
<name>A0AAV8WSU9_9CUCU</name>
<evidence type="ECO:0000256" key="4">
    <source>
        <dbReference type="ARBA" id="ARBA00015377"/>
    </source>
</evidence>
<dbReference type="InterPro" id="IPR036631">
    <property type="entry name" value="MGMT_N_sf"/>
</dbReference>
<feature type="domain" description="Methylated-DNA-[protein]-cysteine S-methyltransferase DNA binding" evidence="12">
    <location>
        <begin position="100"/>
        <end position="179"/>
    </location>
</feature>
<dbReference type="GO" id="GO:0006281">
    <property type="term" value="P:DNA repair"/>
    <property type="evidence" value="ECO:0007669"/>
    <property type="project" value="UniProtKB-KW"/>
</dbReference>
<evidence type="ECO:0000256" key="2">
    <source>
        <dbReference type="ARBA" id="ARBA00008711"/>
    </source>
</evidence>
<comment type="catalytic activity">
    <reaction evidence="1">
        <text>a 4-O-methyl-thymidine in DNA + L-cysteinyl-[protein] = a thymidine in DNA + S-methyl-L-cysteinyl-[protein]</text>
        <dbReference type="Rhea" id="RHEA:53428"/>
        <dbReference type="Rhea" id="RHEA-COMP:10131"/>
        <dbReference type="Rhea" id="RHEA-COMP:10132"/>
        <dbReference type="Rhea" id="RHEA-COMP:13555"/>
        <dbReference type="Rhea" id="RHEA-COMP:13556"/>
        <dbReference type="ChEBI" id="CHEBI:29950"/>
        <dbReference type="ChEBI" id="CHEBI:82612"/>
        <dbReference type="ChEBI" id="CHEBI:137386"/>
        <dbReference type="ChEBI" id="CHEBI:137387"/>
        <dbReference type="EC" id="2.1.1.63"/>
    </reaction>
</comment>